<sequence>MEGDTGSNLQNSPPKTPNNPAEKVGAEDQSMVDVEDSQMDGASEGDNNESVEDEDLKLQNDIQAQLDAEPADSSHQEADGANTQESGPTGESNAENTNNAAAQDPSTDSAPQPPAYYSLFDSPPNLARIRQILFELKDPIEISMAEFNMYWPYIDNVWVKQRSNSTKDGLRTSEYYMCRLRRPTCRPHQNRPLPEGKKPRRKTVREGSMCNVQIKVVKFEGAYSTVTISRTPGSSGAHSHDLDHLDRVKRNSALIDRARKEAEKGYLPSSIYAKFREEPDKLAASGGKFLSATDVRNISAKWRASHPDAQLRAHEGYHYQQGFGVVRIQDHSQQTENQGQAMPQAQGSLGPSPIPSDVLPYPNYPLHFLEPYLPKHDEKRQFPHVTLTYASSMDAKISLMPGAQTVLSGPESKLMTHYLRSRHDAILIGVGTALADDPGLNCRLEGAGGYGGLGRMWQPRPVIIDPTGRWPAHPESRLIKTAYEGKGKAPWVVVSPGANIYPNKLMVLKGHGGDFLRIVEYNQSWRLRWEAIFRALASEGIQSVMIEGGATVISELLNPEYTDFIDSLIVTVAPTYLGRAGLGVSPDPKVDETGKPRAPLTPREVRWQPLGQDVVMCGKIRVPPPQPPFLPGIEAVAQGQMS</sequence>
<evidence type="ECO:0000256" key="6">
    <source>
        <dbReference type="ARBA" id="ARBA00030073"/>
    </source>
</evidence>
<name>A0A2B7XXM5_POLH7</name>
<comment type="catalytic activity">
    <reaction evidence="8">
        <text>2,5-diamino-6-(1-D-ribitylamino)pyrimidin-4(3H)-one 5'-phosphate + NAD(+) = 2,5-diamino-6-(1-D-ribosylamino)pyrimidin-4(3H)-one 5'-phosphate + NADH + H(+)</text>
        <dbReference type="Rhea" id="RHEA:27274"/>
        <dbReference type="ChEBI" id="CHEBI:15378"/>
        <dbReference type="ChEBI" id="CHEBI:57540"/>
        <dbReference type="ChEBI" id="CHEBI:57945"/>
        <dbReference type="ChEBI" id="CHEBI:58890"/>
        <dbReference type="ChEBI" id="CHEBI:59545"/>
        <dbReference type="EC" id="1.1.1.302"/>
    </reaction>
</comment>
<evidence type="ECO:0000256" key="3">
    <source>
        <dbReference type="ARBA" id="ARBA00012851"/>
    </source>
</evidence>
<dbReference type="PANTHER" id="PTHR38011:SF8">
    <property type="entry name" value="2,5-DIAMINO-6-RIBOSYLAMINO-4(3H)-PYRIMIDINONE 5'-PHOSPHATE REDUCTASE"/>
    <property type="match status" value="1"/>
</dbReference>
<dbReference type="Proteomes" id="UP000224634">
    <property type="component" value="Unassembled WGS sequence"/>
</dbReference>
<dbReference type="STRING" id="1447883.A0A2B7XXM5"/>
<evidence type="ECO:0000256" key="10">
    <source>
        <dbReference type="SAM" id="MobiDB-lite"/>
    </source>
</evidence>
<keyword evidence="5" id="KW-0686">Riboflavin biosynthesis</keyword>
<dbReference type="GO" id="GO:0009231">
    <property type="term" value="P:riboflavin biosynthetic process"/>
    <property type="evidence" value="ECO:0007669"/>
    <property type="project" value="UniProtKB-KW"/>
</dbReference>
<comment type="catalytic activity">
    <reaction evidence="9">
        <text>2,5-diamino-6-(1-D-ribitylamino)pyrimidin-4(3H)-one 5'-phosphate + NADP(+) = 2,5-diamino-6-(1-D-ribosylamino)pyrimidin-4(3H)-one 5'-phosphate + NADPH + H(+)</text>
        <dbReference type="Rhea" id="RHEA:27278"/>
        <dbReference type="ChEBI" id="CHEBI:15378"/>
        <dbReference type="ChEBI" id="CHEBI:57783"/>
        <dbReference type="ChEBI" id="CHEBI:58349"/>
        <dbReference type="ChEBI" id="CHEBI:58890"/>
        <dbReference type="ChEBI" id="CHEBI:59545"/>
        <dbReference type="EC" id="1.1.1.302"/>
    </reaction>
</comment>
<comment type="caution">
    <text evidence="12">The sequence shown here is derived from an EMBL/GenBank/DDBJ whole genome shotgun (WGS) entry which is preliminary data.</text>
</comment>
<dbReference type="InterPro" id="IPR050765">
    <property type="entry name" value="Riboflavin_Biosynth_HTPR"/>
</dbReference>
<dbReference type="EC" id="1.1.1.302" evidence="3"/>
<evidence type="ECO:0000256" key="1">
    <source>
        <dbReference type="ARBA" id="ARBA00003555"/>
    </source>
</evidence>
<evidence type="ECO:0000256" key="4">
    <source>
        <dbReference type="ARBA" id="ARBA00015035"/>
    </source>
</evidence>
<feature type="region of interest" description="Disordered" evidence="10">
    <location>
        <begin position="1"/>
        <end position="119"/>
    </location>
</feature>
<reference evidence="12 13" key="1">
    <citation type="submission" date="2017-10" db="EMBL/GenBank/DDBJ databases">
        <title>Comparative genomics in systemic dimorphic fungi from Ajellomycetaceae.</title>
        <authorList>
            <person name="Munoz J.F."/>
            <person name="Mcewen J.G."/>
            <person name="Clay O.K."/>
            <person name="Cuomo C.A."/>
        </authorList>
    </citation>
    <scope>NUCLEOTIDE SEQUENCE [LARGE SCALE GENOMIC DNA]</scope>
    <source>
        <strain evidence="12 13">UAMH7299</strain>
    </source>
</reference>
<feature type="compositionally biased region" description="Acidic residues" evidence="10">
    <location>
        <begin position="46"/>
        <end position="55"/>
    </location>
</feature>
<evidence type="ECO:0000313" key="12">
    <source>
        <dbReference type="EMBL" id="PGH13695.1"/>
    </source>
</evidence>
<evidence type="ECO:0000313" key="13">
    <source>
        <dbReference type="Proteomes" id="UP000224634"/>
    </source>
</evidence>
<dbReference type="InterPro" id="IPR002734">
    <property type="entry name" value="RibDG_C"/>
</dbReference>
<evidence type="ECO:0000256" key="5">
    <source>
        <dbReference type="ARBA" id="ARBA00022619"/>
    </source>
</evidence>
<proteinExistence type="inferred from homology"/>
<dbReference type="PANTHER" id="PTHR38011">
    <property type="entry name" value="DIHYDROFOLATE REDUCTASE FAMILY PROTEIN (AFU_ORTHOLOGUE AFUA_8G06820)"/>
    <property type="match status" value="1"/>
</dbReference>
<evidence type="ECO:0000256" key="9">
    <source>
        <dbReference type="ARBA" id="ARBA00049020"/>
    </source>
</evidence>
<comment type="similarity">
    <text evidence="2">Belongs to the HTP reductase family.</text>
</comment>
<dbReference type="Pfam" id="PF01872">
    <property type="entry name" value="RibD_C"/>
    <property type="match status" value="1"/>
</dbReference>
<evidence type="ECO:0000256" key="2">
    <source>
        <dbReference type="ARBA" id="ARBA00009723"/>
    </source>
</evidence>
<dbReference type="InterPro" id="IPR024072">
    <property type="entry name" value="DHFR-like_dom_sf"/>
</dbReference>
<dbReference type="Gene3D" id="3.40.430.10">
    <property type="entry name" value="Dihydrofolate Reductase, subunit A"/>
    <property type="match status" value="1"/>
</dbReference>
<feature type="compositionally biased region" description="Polar residues" evidence="10">
    <location>
        <begin position="1"/>
        <end position="13"/>
    </location>
</feature>
<feature type="compositionally biased region" description="Polar residues" evidence="10">
    <location>
        <begin position="81"/>
        <end position="92"/>
    </location>
</feature>
<protein>
    <recommendedName>
        <fullName evidence="4">2,5-diamino-6-ribosylamino-4(3H)-pyrimidinone 5'-phosphate reductase</fullName>
        <ecNumber evidence="3">1.1.1.302</ecNumber>
    </recommendedName>
    <alternativeName>
        <fullName evidence="7">2,5-diamino-6-(5-phospho-D-ribosylamino)pyrimidin-4(3H)-one reductase</fullName>
    </alternativeName>
    <alternativeName>
        <fullName evidence="6">2,5-diamino-6-ribitylamino-4(3H)-pyrimidinone 5'-phosphate synthase</fullName>
    </alternativeName>
</protein>
<feature type="compositionally biased region" description="Low complexity" evidence="10">
    <location>
        <begin position="93"/>
        <end position="102"/>
    </location>
</feature>
<keyword evidence="13" id="KW-1185">Reference proteome</keyword>
<dbReference type="GO" id="GO:0008703">
    <property type="term" value="F:5-amino-6-(5-phosphoribosylamino)uracil reductase activity"/>
    <property type="evidence" value="ECO:0007669"/>
    <property type="project" value="InterPro"/>
</dbReference>
<dbReference type="SUPFAM" id="SSF53597">
    <property type="entry name" value="Dihydrofolate reductase-like"/>
    <property type="match status" value="1"/>
</dbReference>
<feature type="compositionally biased region" description="Polar residues" evidence="10">
    <location>
        <begin position="331"/>
        <end position="349"/>
    </location>
</feature>
<evidence type="ECO:0000256" key="8">
    <source>
        <dbReference type="ARBA" id="ARBA00047550"/>
    </source>
</evidence>
<accession>A0A2B7XXM5</accession>
<evidence type="ECO:0000259" key="11">
    <source>
        <dbReference type="Pfam" id="PF01872"/>
    </source>
</evidence>
<feature type="region of interest" description="Disordered" evidence="10">
    <location>
        <begin position="186"/>
        <end position="205"/>
    </location>
</feature>
<feature type="region of interest" description="Disordered" evidence="10">
    <location>
        <begin position="331"/>
        <end position="356"/>
    </location>
</feature>
<comment type="function">
    <text evidence="1">Catalyzes an early step in riboflavin biosynthesis, the NADPH-dependent reduction of the ribose side chain of 2,5-diamino-6-ribosylamino-4(3H)-pyrimidinone 5'-phosphate, yielding 2,5-diamino-6-ribitylamino-4(3H)-pyrimidinone 5'-phosphate.</text>
</comment>
<feature type="domain" description="Bacterial bifunctional deaminase-reductase C-terminal" evidence="11">
    <location>
        <begin position="383"/>
        <end position="615"/>
    </location>
</feature>
<organism evidence="12 13">
    <name type="scientific">Polytolypa hystricis (strain UAMH7299)</name>
    <dbReference type="NCBI Taxonomy" id="1447883"/>
    <lineage>
        <taxon>Eukaryota</taxon>
        <taxon>Fungi</taxon>
        <taxon>Dikarya</taxon>
        <taxon>Ascomycota</taxon>
        <taxon>Pezizomycotina</taxon>
        <taxon>Eurotiomycetes</taxon>
        <taxon>Eurotiomycetidae</taxon>
        <taxon>Onygenales</taxon>
        <taxon>Onygenales incertae sedis</taxon>
        <taxon>Polytolypa</taxon>
    </lineage>
</organism>
<dbReference type="EMBL" id="PDNA01000101">
    <property type="protein sequence ID" value="PGH13695.1"/>
    <property type="molecule type" value="Genomic_DNA"/>
</dbReference>
<dbReference type="AlphaFoldDB" id="A0A2B7XXM5"/>
<evidence type="ECO:0000256" key="7">
    <source>
        <dbReference type="ARBA" id="ARBA00031630"/>
    </source>
</evidence>
<dbReference type="OrthoDB" id="5432at2759"/>
<gene>
    <name evidence="12" type="ORF">AJ80_06200</name>
</gene>